<accession>A0A1X6ZBN3</accession>
<dbReference type="EMBL" id="FWFN01000004">
    <property type="protein sequence ID" value="SLN46749.1"/>
    <property type="molecule type" value="Genomic_DNA"/>
</dbReference>
<gene>
    <name evidence="2" type="ORF">PSM7751_02178</name>
</gene>
<feature type="region of interest" description="Disordered" evidence="1">
    <location>
        <begin position="67"/>
        <end position="88"/>
    </location>
</feature>
<keyword evidence="3" id="KW-1185">Reference proteome</keyword>
<evidence type="ECO:0000313" key="3">
    <source>
        <dbReference type="Proteomes" id="UP000193963"/>
    </source>
</evidence>
<evidence type="ECO:0000313" key="2">
    <source>
        <dbReference type="EMBL" id="SLN46749.1"/>
    </source>
</evidence>
<dbReference type="RefSeq" id="WP_085888240.1">
    <property type="nucleotide sequence ID" value="NZ_FWFN01000004.1"/>
</dbReference>
<protein>
    <submittedName>
        <fullName evidence="2">Uncharacterized protein</fullName>
    </submittedName>
</protein>
<reference evidence="2 3" key="1">
    <citation type="submission" date="2017-03" db="EMBL/GenBank/DDBJ databases">
        <authorList>
            <person name="Afonso C.L."/>
            <person name="Miller P.J."/>
            <person name="Scott M.A."/>
            <person name="Spackman E."/>
            <person name="Goraichik I."/>
            <person name="Dimitrov K.M."/>
            <person name="Suarez D.L."/>
            <person name="Swayne D.E."/>
        </authorList>
    </citation>
    <scope>NUCLEOTIDE SEQUENCE [LARGE SCALE GENOMIC DNA]</scope>
    <source>
        <strain evidence="2 3">CECT 7751</strain>
    </source>
</reference>
<proteinExistence type="predicted"/>
<dbReference type="AlphaFoldDB" id="A0A1X6ZBN3"/>
<sequence>MAISLDGYLVAKAKELELEVKELKEISARLESLGYQLVGRTCAEGVSGLMMASAITQKIAKSIETPGDDEMVEHGDSAGTVHTLHPER</sequence>
<dbReference type="Proteomes" id="UP000193963">
    <property type="component" value="Unassembled WGS sequence"/>
</dbReference>
<organism evidence="2 3">
    <name type="scientific">Pseudooceanicola marinus</name>
    <dbReference type="NCBI Taxonomy" id="396013"/>
    <lineage>
        <taxon>Bacteria</taxon>
        <taxon>Pseudomonadati</taxon>
        <taxon>Pseudomonadota</taxon>
        <taxon>Alphaproteobacteria</taxon>
        <taxon>Rhodobacterales</taxon>
        <taxon>Paracoccaceae</taxon>
        <taxon>Pseudooceanicola</taxon>
    </lineage>
</organism>
<evidence type="ECO:0000256" key="1">
    <source>
        <dbReference type="SAM" id="MobiDB-lite"/>
    </source>
</evidence>
<name>A0A1X6ZBN3_9RHOB</name>